<dbReference type="AlphaFoldDB" id="A0A2L0UD93"/>
<evidence type="ECO:0000256" key="1">
    <source>
        <dbReference type="SAM" id="Phobius"/>
    </source>
</evidence>
<feature type="transmembrane region" description="Helical" evidence="1">
    <location>
        <begin position="108"/>
        <end position="128"/>
    </location>
</feature>
<keyword evidence="1" id="KW-0472">Membrane</keyword>
<gene>
    <name evidence="2" type="ORF">CVO76_05725</name>
</gene>
<name>A0A2L0UD93_9MICC</name>
<dbReference type="EMBL" id="CP024915">
    <property type="protein sequence ID" value="AUZ87187.1"/>
    <property type="molecule type" value="Genomic_DNA"/>
</dbReference>
<reference evidence="2 3" key="1">
    <citation type="submission" date="2017-11" db="EMBL/GenBank/DDBJ databases">
        <title>Draft genome of Arthrobacter agilis strain UMCV2, a plant growth-promoting rhizobacterium and biocontrol capacity of phytopathogenic fungi.</title>
        <authorList>
            <person name="Martinez-Camara R."/>
            <person name="Santoyo G."/>
            <person name="Moreno-Hagelsieb G."/>
            <person name="Valencia-Cantero E."/>
        </authorList>
    </citation>
    <scope>NUCLEOTIDE SEQUENCE [LARGE SCALE GENOMIC DNA]</scope>
    <source>
        <strain evidence="2 3">UMCV2</strain>
    </source>
</reference>
<feature type="transmembrane region" description="Helical" evidence="1">
    <location>
        <begin position="50"/>
        <end position="71"/>
    </location>
</feature>
<dbReference type="Proteomes" id="UP000239187">
    <property type="component" value="Chromosome"/>
</dbReference>
<dbReference type="RefSeq" id="WP_208741164.1">
    <property type="nucleotide sequence ID" value="NZ_CP024915.1"/>
</dbReference>
<dbReference type="Pfam" id="PF11255">
    <property type="entry name" value="DUF3054"/>
    <property type="match status" value="1"/>
</dbReference>
<keyword evidence="1" id="KW-0812">Transmembrane</keyword>
<proteinExistence type="predicted"/>
<organism evidence="2 3">
    <name type="scientific">Arthrobacter agilis</name>
    <dbReference type="NCBI Taxonomy" id="37921"/>
    <lineage>
        <taxon>Bacteria</taxon>
        <taxon>Bacillati</taxon>
        <taxon>Actinomycetota</taxon>
        <taxon>Actinomycetes</taxon>
        <taxon>Micrococcales</taxon>
        <taxon>Micrococcaceae</taxon>
        <taxon>Arthrobacter</taxon>
    </lineage>
</organism>
<evidence type="ECO:0000313" key="3">
    <source>
        <dbReference type="Proteomes" id="UP000239187"/>
    </source>
</evidence>
<keyword evidence="1" id="KW-1133">Transmembrane helix</keyword>
<feature type="transmembrane region" description="Helical" evidence="1">
    <location>
        <begin position="20"/>
        <end position="38"/>
    </location>
</feature>
<evidence type="ECO:0000313" key="2">
    <source>
        <dbReference type="EMBL" id="AUZ87187.1"/>
    </source>
</evidence>
<feature type="transmembrane region" description="Helical" evidence="1">
    <location>
        <begin position="83"/>
        <end position="102"/>
    </location>
</feature>
<accession>A0A2L0UD93</accession>
<dbReference type="InterPro" id="IPR021414">
    <property type="entry name" value="DUF3054"/>
</dbReference>
<sequence length="143" mass="15242">MPRASRPPARAEQSPGRSAAAPIAWIALDAVLILAFAASGRRTHEHGVTVAGVLETAWPFLLAYAVCFLAIRAWRLPVAIRPTGLVLWLGTVAGGLALRALSGAGVAVSFQIVTLLVLGAFLLLPRVLARVRRGRRRRVRPVA</sequence>
<protein>
    <submittedName>
        <fullName evidence="2">DUF3054 domain-containing protein</fullName>
    </submittedName>
</protein>